<dbReference type="PROSITE" id="PS51257">
    <property type="entry name" value="PROKAR_LIPOPROTEIN"/>
    <property type="match status" value="1"/>
</dbReference>
<dbReference type="InterPro" id="IPR050492">
    <property type="entry name" value="Bact_metal-bind_prot9"/>
</dbReference>
<evidence type="ECO:0000256" key="1">
    <source>
        <dbReference type="ARBA" id="ARBA00022448"/>
    </source>
</evidence>
<evidence type="ECO:0000313" key="6">
    <source>
        <dbReference type="Proteomes" id="UP000094580"/>
    </source>
</evidence>
<comment type="caution">
    <text evidence="5">The sequence shown here is derived from an EMBL/GenBank/DDBJ whole genome shotgun (WGS) entry which is preliminary data.</text>
</comment>
<dbReference type="Pfam" id="PF01297">
    <property type="entry name" value="ZnuA"/>
    <property type="match status" value="1"/>
</dbReference>
<comment type="similarity">
    <text evidence="3">Belongs to the bacterial solute-binding protein 9 family.</text>
</comment>
<dbReference type="PANTHER" id="PTHR42953:SF8">
    <property type="entry name" value="ZINT DOMAIN-CONTAINING PROTEIN"/>
    <property type="match status" value="1"/>
</dbReference>
<dbReference type="PANTHER" id="PTHR42953">
    <property type="entry name" value="HIGH-AFFINITY ZINC UPTAKE SYSTEM PROTEIN ZNUA-RELATED"/>
    <property type="match status" value="1"/>
</dbReference>
<evidence type="ECO:0000256" key="4">
    <source>
        <dbReference type="SAM" id="SignalP"/>
    </source>
</evidence>
<dbReference type="Proteomes" id="UP000094580">
    <property type="component" value="Unassembled WGS sequence"/>
</dbReference>
<dbReference type="SUPFAM" id="SSF53807">
    <property type="entry name" value="Helical backbone' metal receptor"/>
    <property type="match status" value="1"/>
</dbReference>
<feature type="chain" id="PRO_5045854548" evidence="4">
    <location>
        <begin position="21"/>
        <end position="312"/>
    </location>
</feature>
<dbReference type="EMBL" id="MDKC01000001">
    <property type="protein sequence ID" value="ODG93783.1"/>
    <property type="molecule type" value="Genomic_DNA"/>
</dbReference>
<dbReference type="InterPro" id="IPR006129">
    <property type="entry name" value="AdhesinB"/>
</dbReference>
<accession>A0ABX3A3B1</accession>
<keyword evidence="2 4" id="KW-0732">Signal</keyword>
<dbReference type="RefSeq" id="WP_069031966.1">
    <property type="nucleotide sequence ID" value="NZ_MDKC01000001.1"/>
</dbReference>
<dbReference type="PRINTS" id="PR00690">
    <property type="entry name" value="ADHESNFAMILY"/>
</dbReference>
<sequence>MKFKKLAITTLLLTSAVLSACNKDTHQQSTKNKNKLTIYTTIYPLQDFAEKIGGKYVDVHSIYPTGVDTHDFEPTSKQIVKIANSDLFVYNGAGMEPFADKIKDTLKNNHVAILEATKNIELIKSNEEEIQEDEDHHDVDPHVWLDPSRAKIEAQNIRDELVKLMPKNKQYFDANYDKIENQFDELDNELRNLVLHSARKDIVVSHAAYGYLEQHYGIEQIPITGLSPSQEPSQKDLKKVVDFVKEHHVKYILFETFATPKVATVVKNETHAEILRLNHLATISEDDLKKHKDYFDLMQENIDTLDKTLNNR</sequence>
<protein>
    <submittedName>
        <fullName evidence="5">Adhesin</fullName>
    </submittedName>
</protein>
<gene>
    <name evidence="5" type="ORF">BED47_01035</name>
</gene>
<reference evidence="5 6" key="1">
    <citation type="submission" date="2016-07" db="EMBL/GenBank/DDBJ databases">
        <authorList>
            <person name="Townsley L."/>
            <person name="Shank E.A."/>
        </authorList>
    </citation>
    <scope>NUCLEOTIDE SEQUENCE [LARGE SCALE GENOMIC DNA]</scope>
    <source>
        <strain evidence="5 6">CH01</strain>
    </source>
</reference>
<name>A0ABX3A3B1_9BACI</name>
<keyword evidence="1 3" id="KW-0813">Transport</keyword>
<dbReference type="PRINTS" id="PR00691">
    <property type="entry name" value="ADHESINB"/>
</dbReference>
<proteinExistence type="inferred from homology"/>
<evidence type="ECO:0000256" key="2">
    <source>
        <dbReference type="ARBA" id="ARBA00022729"/>
    </source>
</evidence>
<evidence type="ECO:0000256" key="3">
    <source>
        <dbReference type="RuleBase" id="RU003512"/>
    </source>
</evidence>
<dbReference type="CDD" id="cd01017">
    <property type="entry name" value="AdcA"/>
    <property type="match status" value="1"/>
</dbReference>
<dbReference type="InterPro" id="IPR006127">
    <property type="entry name" value="ZnuA-like"/>
</dbReference>
<keyword evidence="6" id="KW-1185">Reference proteome</keyword>
<evidence type="ECO:0000313" key="5">
    <source>
        <dbReference type="EMBL" id="ODG93783.1"/>
    </source>
</evidence>
<feature type="signal peptide" evidence="4">
    <location>
        <begin position="1"/>
        <end position="20"/>
    </location>
</feature>
<organism evidence="5 6">
    <name type="scientific">Gottfriedia luciferensis</name>
    <dbReference type="NCBI Taxonomy" id="178774"/>
    <lineage>
        <taxon>Bacteria</taxon>
        <taxon>Bacillati</taxon>
        <taxon>Bacillota</taxon>
        <taxon>Bacilli</taxon>
        <taxon>Bacillales</taxon>
        <taxon>Bacillaceae</taxon>
        <taxon>Gottfriedia</taxon>
    </lineage>
</organism>
<dbReference type="Gene3D" id="3.40.50.1980">
    <property type="entry name" value="Nitrogenase molybdenum iron protein domain"/>
    <property type="match status" value="2"/>
</dbReference>
<dbReference type="InterPro" id="IPR006128">
    <property type="entry name" value="Lipoprotein_PsaA-like"/>
</dbReference>